<dbReference type="AlphaFoldDB" id="A0ABD0ZU95"/>
<evidence type="ECO:0000259" key="2">
    <source>
        <dbReference type="Pfam" id="PF03015"/>
    </source>
</evidence>
<dbReference type="InterPro" id="IPR033640">
    <property type="entry name" value="FAR_C"/>
</dbReference>
<dbReference type="Pfam" id="PF03015">
    <property type="entry name" value="Sterile"/>
    <property type="match status" value="1"/>
</dbReference>
<sequence>MEGFTSSVSNTIRKQEREINNEGGLSIKGKRKLDYFVSVATTYEPYTFFQARFENTNTTSLIQEMSMEERKVFEFDIIFHVLKRNYFQ</sequence>
<dbReference type="Proteomes" id="UP001558713">
    <property type="component" value="Unassembled WGS sequence"/>
</dbReference>
<keyword evidence="4" id="KW-1185">Reference proteome</keyword>
<dbReference type="EMBL" id="JBANAX010000760">
    <property type="protein sequence ID" value="KAL1194184.1"/>
    <property type="molecule type" value="Genomic_DNA"/>
</dbReference>
<reference evidence="3 4" key="1">
    <citation type="submission" date="2024-04" db="EMBL/GenBank/DDBJ databases">
        <title>Genome assembly C_amara_ONT_v2.</title>
        <authorList>
            <person name="Yant L."/>
            <person name="Moore C."/>
            <person name="Slenker M."/>
        </authorList>
    </citation>
    <scope>NUCLEOTIDE SEQUENCE [LARGE SCALE GENOMIC DNA]</scope>
    <source>
        <tissue evidence="3">Leaf</tissue>
    </source>
</reference>
<proteinExistence type="predicted"/>
<feature type="region of interest" description="Disordered" evidence="1">
    <location>
        <begin position="1"/>
        <end position="23"/>
    </location>
</feature>
<name>A0ABD0ZU95_CARAN</name>
<feature type="compositionally biased region" description="Polar residues" evidence="1">
    <location>
        <begin position="1"/>
        <end position="12"/>
    </location>
</feature>
<comment type="caution">
    <text evidence="3">The sequence shown here is derived from an EMBL/GenBank/DDBJ whole genome shotgun (WGS) entry which is preliminary data.</text>
</comment>
<accession>A0ABD0ZU95</accession>
<protein>
    <submittedName>
        <fullName evidence="3">Fatty acyl-CoA reductase 6</fullName>
    </submittedName>
</protein>
<evidence type="ECO:0000313" key="4">
    <source>
        <dbReference type="Proteomes" id="UP001558713"/>
    </source>
</evidence>
<evidence type="ECO:0000313" key="3">
    <source>
        <dbReference type="EMBL" id="KAL1194184.1"/>
    </source>
</evidence>
<organism evidence="3 4">
    <name type="scientific">Cardamine amara subsp. amara</name>
    <dbReference type="NCBI Taxonomy" id="228776"/>
    <lineage>
        <taxon>Eukaryota</taxon>
        <taxon>Viridiplantae</taxon>
        <taxon>Streptophyta</taxon>
        <taxon>Embryophyta</taxon>
        <taxon>Tracheophyta</taxon>
        <taxon>Spermatophyta</taxon>
        <taxon>Magnoliopsida</taxon>
        <taxon>eudicotyledons</taxon>
        <taxon>Gunneridae</taxon>
        <taxon>Pentapetalae</taxon>
        <taxon>rosids</taxon>
        <taxon>malvids</taxon>
        <taxon>Brassicales</taxon>
        <taxon>Brassicaceae</taxon>
        <taxon>Cardamineae</taxon>
        <taxon>Cardamine</taxon>
    </lineage>
</organism>
<feature type="domain" description="Fatty acyl-CoA reductase C-terminal" evidence="2">
    <location>
        <begin position="34"/>
        <end position="77"/>
    </location>
</feature>
<evidence type="ECO:0000256" key="1">
    <source>
        <dbReference type="SAM" id="MobiDB-lite"/>
    </source>
</evidence>
<gene>
    <name evidence="3" type="ORF">V5N11_018572</name>
</gene>